<dbReference type="InterPro" id="IPR006439">
    <property type="entry name" value="HAD-SF_hydro_IA"/>
</dbReference>
<dbReference type="SFLD" id="SFLDG01129">
    <property type="entry name" value="C1.5:_HAD__Beta-PGM__Phosphata"/>
    <property type="match status" value="1"/>
</dbReference>
<dbReference type="SFLD" id="SFLDS00003">
    <property type="entry name" value="Haloacid_Dehalogenase"/>
    <property type="match status" value="1"/>
</dbReference>
<sequence length="204" mass="22992">MNSNIRNIIFDWGGVLLDLDVEGCIRAFEKAGATHIKELLNGTNELGVFKDYECGKIDTPAFRKEICQLIGTELPNAEIDRLWNSELLSIPQEKLELLQSLHSRYNLYLLSNTNELHWEHGSAYAFQHQGKDLKDCFKQIFLSFRMGLAKPDPAIFRTALHEAGLSAEETLFIDDAEINCQAAASVGIHAVHYIPGTDLNKIFE</sequence>
<keyword evidence="2" id="KW-1185">Reference proteome</keyword>
<dbReference type="PRINTS" id="PR00413">
    <property type="entry name" value="HADHALOGNASE"/>
</dbReference>
<gene>
    <name evidence="1" type="ORF">O6P32_08340</name>
</gene>
<evidence type="ECO:0000313" key="2">
    <source>
        <dbReference type="Proteomes" id="UP001141933"/>
    </source>
</evidence>
<dbReference type="SUPFAM" id="SSF56784">
    <property type="entry name" value="HAD-like"/>
    <property type="match status" value="1"/>
</dbReference>
<dbReference type="InterPro" id="IPR023214">
    <property type="entry name" value="HAD_sf"/>
</dbReference>
<comment type="caution">
    <text evidence="1">The sequence shown here is derived from an EMBL/GenBank/DDBJ whole genome shotgun (WGS) entry which is preliminary data.</text>
</comment>
<dbReference type="NCBIfam" id="TIGR01509">
    <property type="entry name" value="HAD-SF-IA-v3"/>
    <property type="match status" value="1"/>
</dbReference>
<dbReference type="Pfam" id="PF00702">
    <property type="entry name" value="Hydrolase"/>
    <property type="match status" value="1"/>
</dbReference>
<accession>A0ABT4PI23</accession>
<dbReference type="PANTHER" id="PTHR43611">
    <property type="entry name" value="ALPHA-D-GLUCOSE 1-PHOSPHATE PHOSPHATASE"/>
    <property type="match status" value="1"/>
</dbReference>
<dbReference type="RefSeq" id="WP_178267056.1">
    <property type="nucleotide sequence ID" value="NZ_JAPZVM010000006.1"/>
</dbReference>
<dbReference type="Proteomes" id="UP001141933">
    <property type="component" value="Unassembled WGS sequence"/>
</dbReference>
<dbReference type="InterPro" id="IPR023198">
    <property type="entry name" value="PGP-like_dom2"/>
</dbReference>
<dbReference type="CDD" id="cd02603">
    <property type="entry name" value="HAD_sEH-N_like"/>
    <property type="match status" value="1"/>
</dbReference>
<dbReference type="PANTHER" id="PTHR43611:SF3">
    <property type="entry name" value="FLAVIN MONONUCLEOTIDE HYDROLASE 1, CHLOROPLATIC"/>
    <property type="match status" value="1"/>
</dbReference>
<evidence type="ECO:0000313" key="1">
    <source>
        <dbReference type="EMBL" id="MCZ8372714.1"/>
    </source>
</evidence>
<reference evidence="1" key="1">
    <citation type="submission" date="2022-12" db="EMBL/GenBank/DDBJ databases">
        <title>Phocaeicola acetigenes sp. nov., isolated feces from a healthy human.</title>
        <authorList>
            <person name="Do H."/>
            <person name="Ha Y.B."/>
            <person name="Kim J.-S."/>
            <person name="Suh M.K."/>
            <person name="Kim H.S."/>
            <person name="Lee J.-S."/>
        </authorList>
    </citation>
    <scope>NUCLEOTIDE SEQUENCE</scope>
    <source>
        <strain evidence="1">KGMB11183</strain>
    </source>
</reference>
<dbReference type="Gene3D" id="3.40.50.1000">
    <property type="entry name" value="HAD superfamily/HAD-like"/>
    <property type="match status" value="1"/>
</dbReference>
<dbReference type="EMBL" id="JAPZVM010000006">
    <property type="protein sequence ID" value="MCZ8372714.1"/>
    <property type="molecule type" value="Genomic_DNA"/>
</dbReference>
<dbReference type="InterPro" id="IPR036412">
    <property type="entry name" value="HAD-like_sf"/>
</dbReference>
<name>A0ABT4PI23_9BACT</name>
<dbReference type="Gene3D" id="1.10.150.240">
    <property type="entry name" value="Putative phosphatase, domain 2"/>
    <property type="match status" value="1"/>
</dbReference>
<organism evidence="1 2">
    <name type="scientific">Phocaeicola acetigenes</name>
    <dbReference type="NCBI Taxonomy" id="3016083"/>
    <lineage>
        <taxon>Bacteria</taxon>
        <taxon>Pseudomonadati</taxon>
        <taxon>Bacteroidota</taxon>
        <taxon>Bacteroidia</taxon>
        <taxon>Bacteroidales</taxon>
        <taxon>Bacteroidaceae</taxon>
        <taxon>Phocaeicola</taxon>
    </lineage>
</organism>
<proteinExistence type="predicted"/>
<protein>
    <submittedName>
        <fullName evidence="1">HAD family phosphatase</fullName>
    </submittedName>
</protein>